<dbReference type="SMART" id="SM00838">
    <property type="entry name" value="EFG_C"/>
    <property type="match status" value="1"/>
</dbReference>
<dbReference type="RefSeq" id="WP_008516908.1">
    <property type="nucleotide sequence ID" value="NZ_ACJM01000009.1"/>
</dbReference>
<evidence type="ECO:0000256" key="3">
    <source>
        <dbReference type="ARBA" id="ARBA00048548"/>
    </source>
</evidence>
<dbReference type="EMBL" id="ACJM01000009">
    <property type="protein sequence ID" value="EEG77155.1"/>
    <property type="molecule type" value="Genomic_DNA"/>
</dbReference>
<dbReference type="Pfam" id="PF00679">
    <property type="entry name" value="EFG_C"/>
    <property type="match status" value="1"/>
</dbReference>
<evidence type="ECO:0000256" key="2">
    <source>
        <dbReference type="ARBA" id="ARBA00023134"/>
    </source>
</evidence>
<dbReference type="Proteomes" id="UP000006443">
    <property type="component" value="Unassembled WGS sequence"/>
</dbReference>
<gene>
    <name evidence="4" type="primary">bipA</name>
    <name evidence="6" type="ORF">DealDRAFT_1908</name>
</gene>
<dbReference type="Gene3D" id="3.30.70.240">
    <property type="match status" value="1"/>
</dbReference>
<dbReference type="FunFam" id="3.30.70.240:FF:000002">
    <property type="entry name" value="GTP-binding protein TypA"/>
    <property type="match status" value="1"/>
</dbReference>
<dbReference type="CDD" id="cd16263">
    <property type="entry name" value="BipA_III"/>
    <property type="match status" value="1"/>
</dbReference>
<dbReference type="PANTHER" id="PTHR42908:SF8">
    <property type="entry name" value="TR-TYPE G DOMAIN-CONTAINING PROTEIN"/>
    <property type="match status" value="1"/>
</dbReference>
<dbReference type="GO" id="GO:0003924">
    <property type="term" value="F:GTPase activity"/>
    <property type="evidence" value="ECO:0007669"/>
    <property type="project" value="UniProtKB-UniRule"/>
</dbReference>
<dbReference type="FunFam" id="2.40.50.250:FF:000001">
    <property type="entry name" value="GTP-binding protein TypA"/>
    <property type="match status" value="1"/>
</dbReference>
<name>C0GHE9_DETAL</name>
<keyword evidence="2 4" id="KW-0342">GTP-binding</keyword>
<protein>
    <recommendedName>
        <fullName evidence="4">Large ribosomal subunit assembly factor BipA</fullName>
        <ecNumber evidence="4">3.6.5.-</ecNumber>
    </recommendedName>
    <alternativeName>
        <fullName evidence="4">GTP-binding protein BipA</fullName>
    </alternativeName>
</protein>
<dbReference type="Pfam" id="PF21018">
    <property type="entry name" value="BipA_C"/>
    <property type="match status" value="1"/>
</dbReference>
<dbReference type="SUPFAM" id="SSF52540">
    <property type="entry name" value="P-loop containing nucleoside triphosphate hydrolases"/>
    <property type="match status" value="1"/>
</dbReference>
<dbReference type="InterPro" id="IPR031157">
    <property type="entry name" value="G_TR_CS"/>
</dbReference>
<evidence type="ECO:0000313" key="6">
    <source>
        <dbReference type="EMBL" id="EEG77155.1"/>
    </source>
</evidence>
<dbReference type="Pfam" id="PF22042">
    <property type="entry name" value="EF-G_D2"/>
    <property type="match status" value="1"/>
</dbReference>
<dbReference type="InterPro" id="IPR048876">
    <property type="entry name" value="BipA_C"/>
</dbReference>
<comment type="subcellular location">
    <subcellularLocation>
        <location evidence="4">Cytoplasm</location>
    </subcellularLocation>
    <text evidence="4">Binds to ribosomes.</text>
</comment>
<evidence type="ECO:0000259" key="5">
    <source>
        <dbReference type="PROSITE" id="PS51722"/>
    </source>
</evidence>
<dbReference type="CDD" id="cd01891">
    <property type="entry name" value="TypA_BipA"/>
    <property type="match status" value="1"/>
</dbReference>
<dbReference type="PANTHER" id="PTHR42908">
    <property type="entry name" value="TRANSLATION ELONGATION FACTOR-RELATED"/>
    <property type="match status" value="1"/>
</dbReference>
<dbReference type="OrthoDB" id="9804431at2"/>
<dbReference type="GO" id="GO:0005829">
    <property type="term" value="C:cytosol"/>
    <property type="evidence" value="ECO:0007669"/>
    <property type="project" value="TreeGrafter"/>
</dbReference>
<keyword evidence="4" id="KW-0963">Cytoplasm</keyword>
<keyword evidence="4" id="KW-0699">rRNA-binding</keyword>
<feature type="binding site" evidence="4">
    <location>
        <begin position="13"/>
        <end position="18"/>
    </location>
    <ligand>
        <name>GTP</name>
        <dbReference type="ChEBI" id="CHEBI:37565"/>
    </ligand>
</feature>
<dbReference type="eggNOG" id="COG1217">
    <property type="taxonomic scope" value="Bacteria"/>
</dbReference>
<dbReference type="GO" id="GO:0000027">
    <property type="term" value="P:ribosomal large subunit assembly"/>
    <property type="evidence" value="ECO:0007669"/>
    <property type="project" value="UniProtKB-UniRule"/>
</dbReference>
<dbReference type="GO" id="GO:0010467">
    <property type="term" value="P:gene expression"/>
    <property type="evidence" value="ECO:0007669"/>
    <property type="project" value="UniProtKB-ARBA"/>
</dbReference>
<accession>C0GHE9</accession>
<dbReference type="InterPro" id="IPR053905">
    <property type="entry name" value="EF-G-like_DII"/>
</dbReference>
<dbReference type="InterPro" id="IPR047042">
    <property type="entry name" value="BipA_II"/>
</dbReference>
<dbReference type="Gene3D" id="3.30.70.870">
    <property type="entry name" value="Elongation Factor G (Translational Gtpase), domain 3"/>
    <property type="match status" value="1"/>
</dbReference>
<dbReference type="Gene3D" id="3.40.50.300">
    <property type="entry name" value="P-loop containing nucleotide triphosphate hydrolases"/>
    <property type="match status" value="1"/>
</dbReference>
<dbReference type="PRINTS" id="PR00315">
    <property type="entry name" value="ELONGATNFCT"/>
</dbReference>
<feature type="domain" description="Tr-type G" evidence="5">
    <location>
        <begin position="1"/>
        <end position="196"/>
    </location>
</feature>
<dbReference type="SUPFAM" id="SSF54980">
    <property type="entry name" value="EF-G C-terminal domain-like"/>
    <property type="match status" value="2"/>
</dbReference>
<evidence type="ECO:0000256" key="4">
    <source>
        <dbReference type="HAMAP-Rule" id="MF_00849"/>
    </source>
</evidence>
<organism evidence="6 7">
    <name type="scientific">Dethiobacter alkaliphilus AHT 1</name>
    <dbReference type="NCBI Taxonomy" id="555088"/>
    <lineage>
        <taxon>Bacteria</taxon>
        <taxon>Bacillati</taxon>
        <taxon>Bacillota</taxon>
        <taxon>Dethiobacteria</taxon>
        <taxon>Dethiobacterales</taxon>
        <taxon>Dethiobacteraceae</taxon>
        <taxon>Dethiobacter</taxon>
    </lineage>
</organism>
<dbReference type="GO" id="GO:0019843">
    <property type="term" value="F:rRNA binding"/>
    <property type="evidence" value="ECO:0007669"/>
    <property type="project" value="UniProtKB-KW"/>
</dbReference>
<dbReference type="InterPro" id="IPR047043">
    <property type="entry name" value="BipA_III"/>
</dbReference>
<dbReference type="Gene3D" id="2.40.30.10">
    <property type="entry name" value="Translation factors"/>
    <property type="match status" value="1"/>
</dbReference>
<dbReference type="PROSITE" id="PS00301">
    <property type="entry name" value="G_TR_1"/>
    <property type="match status" value="1"/>
</dbReference>
<feature type="binding site" evidence="4">
    <location>
        <begin position="126"/>
        <end position="129"/>
    </location>
    <ligand>
        <name>GTP</name>
        <dbReference type="ChEBI" id="CHEBI:37565"/>
    </ligand>
</feature>
<dbReference type="InterPro" id="IPR042116">
    <property type="entry name" value="TypA/BipA_C"/>
</dbReference>
<dbReference type="PROSITE" id="PS51722">
    <property type="entry name" value="G_TR_2"/>
    <property type="match status" value="1"/>
</dbReference>
<evidence type="ECO:0000313" key="7">
    <source>
        <dbReference type="Proteomes" id="UP000006443"/>
    </source>
</evidence>
<keyword evidence="4" id="KW-0690">Ribosome biogenesis</keyword>
<keyword evidence="4" id="KW-0694">RNA-binding</keyword>
<comment type="function">
    <text evidence="4">A 50S ribosomal subunit assembly protein with GTPase activity, required for 50S subunit assembly at low temperatures, may also play a role in translation. Binds GTP and analogs. Binds the 70S ribosome between the 30S and 50S subunits, in a similar position as ribosome-bound EF-G; it contacts a number of ribosomal proteins, both rRNAs and the A-site tRNA.</text>
</comment>
<dbReference type="GO" id="GO:0000049">
    <property type="term" value="F:tRNA binding"/>
    <property type="evidence" value="ECO:0007669"/>
    <property type="project" value="UniProtKB-KW"/>
</dbReference>
<dbReference type="InterPro" id="IPR035647">
    <property type="entry name" value="EFG_III/V"/>
</dbReference>
<dbReference type="InterPro" id="IPR005225">
    <property type="entry name" value="Small_GTP-bd"/>
</dbReference>
<dbReference type="CDD" id="cd03691">
    <property type="entry name" value="BipA_TypA_II"/>
    <property type="match status" value="1"/>
</dbReference>
<dbReference type="Pfam" id="PF00009">
    <property type="entry name" value="GTP_EFTU"/>
    <property type="match status" value="1"/>
</dbReference>
<dbReference type="CDD" id="cd03710">
    <property type="entry name" value="BipA_TypA_C"/>
    <property type="match status" value="1"/>
</dbReference>
<dbReference type="HAMAP" id="MF_00849">
    <property type="entry name" value="BipA"/>
    <property type="match status" value="1"/>
</dbReference>
<sequence>MEIRNLAIIAHVDHGKTTLVDSMLKQSGIFRSNEEVVERVMDSNDLERERGITILAKNTAVNYKGVKINIVDTPGHADFGGEVERALSMVDGVLLVVDAFEGPMPQTRFVLRKALELGLRPIVVVNKVDRSDARPLEVVDMAFDLFAELGADDEQLDFPVIYASARDGVSGPEPEELTDTLEPLFEIIVKHVPSPAGDPAQPFQMLVANLAYDNYVGKYAIGRVLRGSLTPGDPVAVIHADGTVERAKTNKIYVFEGLGRTEVNLAQTGEIVALSGLENANIGGTVTDPEHPDQLPVLAVDEPTLTMNFLVNNSPFAGREGEYVTSRKLRDRLFRELDLNVSLRVEETDSADCFMVAGRGELHLSILIENMRREGYELQVSKPEVIFKNIDGKVHEPFENLTLDLPEEYMGGVMERLSHRKGEMLNMTPVGSGEVRLEFLIPARGLIGFRSEFLTETRGNGVMNHIFHGYEPYKGEITSRYQGALIAWEDGETTIYGLLAAEERGQLFIGAGTKVYEGMIVGQNNREEDLEVNVCKKKHLTNIRASSSDDTVRLKEPRHLSLEEAIEFIAEDELVEITPKSIRLRKKLLKKHERQRYNKEQAMKNNRA</sequence>
<dbReference type="InterPro" id="IPR000795">
    <property type="entry name" value="T_Tr_GTP-bd_dom"/>
</dbReference>
<dbReference type="GO" id="GO:0043022">
    <property type="term" value="F:ribosome binding"/>
    <property type="evidence" value="ECO:0007669"/>
    <property type="project" value="UniProtKB-UniRule"/>
</dbReference>
<reference evidence="6 7" key="1">
    <citation type="submission" date="2009-02" db="EMBL/GenBank/DDBJ databases">
        <title>Sequencing of the draft genome and assembly of Dethiobacter alkaliphilus AHT 1.</title>
        <authorList>
            <consortium name="US DOE Joint Genome Institute (JGI-PGF)"/>
            <person name="Lucas S."/>
            <person name="Copeland A."/>
            <person name="Lapidus A."/>
            <person name="Glavina del Rio T."/>
            <person name="Dalin E."/>
            <person name="Tice H."/>
            <person name="Bruce D."/>
            <person name="Goodwin L."/>
            <person name="Pitluck S."/>
            <person name="Larimer F."/>
            <person name="Land M.L."/>
            <person name="Hauser L."/>
            <person name="Muyzer G."/>
        </authorList>
    </citation>
    <scope>NUCLEOTIDE SEQUENCE [LARGE SCALE GENOMIC DNA]</scope>
    <source>
        <strain evidence="6 7">AHT 1</strain>
    </source>
</reference>
<dbReference type="STRING" id="555088.DealDRAFT_1908"/>
<dbReference type="NCBIfam" id="TIGR00231">
    <property type="entry name" value="small_GTP"/>
    <property type="match status" value="1"/>
</dbReference>
<comment type="similarity">
    <text evidence="4">Belongs to the TRAFAC class translation factor GTPase superfamily. Classic translation factor GTPase family. BipA subfamily.</text>
</comment>
<keyword evidence="1 4" id="KW-0547">Nucleotide-binding</keyword>
<comment type="subunit">
    <text evidence="4">Monomer.</text>
</comment>
<dbReference type="InterPro" id="IPR035651">
    <property type="entry name" value="BipA_V"/>
</dbReference>
<comment type="catalytic activity">
    <reaction evidence="3 4">
        <text>GTP + H2O = GDP + phosphate + H(+)</text>
        <dbReference type="Rhea" id="RHEA:19669"/>
        <dbReference type="ChEBI" id="CHEBI:15377"/>
        <dbReference type="ChEBI" id="CHEBI:15378"/>
        <dbReference type="ChEBI" id="CHEBI:37565"/>
        <dbReference type="ChEBI" id="CHEBI:43474"/>
        <dbReference type="ChEBI" id="CHEBI:58189"/>
    </reaction>
</comment>
<dbReference type="InterPro" id="IPR027417">
    <property type="entry name" value="P-loop_NTPase"/>
</dbReference>
<dbReference type="AlphaFoldDB" id="C0GHE9"/>
<dbReference type="FunFam" id="3.30.70.870:FF:000003">
    <property type="entry name" value="GTP-binding protein TypA"/>
    <property type="match status" value="1"/>
</dbReference>
<comment type="caution">
    <text evidence="6">The sequence shown here is derived from an EMBL/GenBank/DDBJ whole genome shotgun (WGS) entry which is preliminary data.</text>
</comment>
<dbReference type="NCBIfam" id="TIGR01394">
    <property type="entry name" value="TypA_BipA"/>
    <property type="match status" value="1"/>
</dbReference>
<keyword evidence="4" id="KW-0820">tRNA-binding</keyword>
<dbReference type="FunFam" id="3.40.50.300:FF:000055">
    <property type="entry name" value="GTP-binding protein TypA"/>
    <property type="match status" value="1"/>
</dbReference>
<dbReference type="GO" id="GO:0005525">
    <property type="term" value="F:GTP binding"/>
    <property type="evidence" value="ECO:0007669"/>
    <property type="project" value="UniProtKB-UniRule"/>
</dbReference>
<proteinExistence type="inferred from homology"/>
<dbReference type="EC" id="3.6.5.-" evidence="4"/>
<dbReference type="GO" id="GO:1990904">
    <property type="term" value="C:ribonucleoprotein complex"/>
    <property type="evidence" value="ECO:0007669"/>
    <property type="project" value="TreeGrafter"/>
</dbReference>
<dbReference type="SUPFAM" id="SSF50447">
    <property type="entry name" value="Translation proteins"/>
    <property type="match status" value="1"/>
</dbReference>
<dbReference type="Gene3D" id="2.40.50.250">
    <property type="entry name" value="bipa protein"/>
    <property type="match status" value="1"/>
</dbReference>
<evidence type="ECO:0000256" key="1">
    <source>
        <dbReference type="ARBA" id="ARBA00022741"/>
    </source>
</evidence>
<dbReference type="InterPro" id="IPR000640">
    <property type="entry name" value="EFG_V-like"/>
</dbReference>
<keyword evidence="4" id="KW-0378">Hydrolase</keyword>
<keyword evidence="7" id="KW-1185">Reference proteome</keyword>
<dbReference type="InterPro" id="IPR047041">
    <property type="entry name" value="BipA_GTP-bd_dom"/>
</dbReference>
<dbReference type="InterPro" id="IPR006298">
    <property type="entry name" value="BipA"/>
</dbReference>
<dbReference type="GO" id="GO:0009409">
    <property type="term" value="P:response to cold"/>
    <property type="evidence" value="ECO:0007669"/>
    <property type="project" value="UniProtKB-ARBA"/>
</dbReference>
<dbReference type="FunFam" id="2.40.30.10:FF:000016">
    <property type="entry name" value="GTP-binding protein TypA"/>
    <property type="match status" value="1"/>
</dbReference>
<dbReference type="InterPro" id="IPR009000">
    <property type="entry name" value="Transl_B-barrel_sf"/>
</dbReference>